<keyword evidence="1" id="KW-1133">Transmembrane helix</keyword>
<keyword evidence="3" id="KW-1185">Reference proteome</keyword>
<name>A0A4Y2HCI0_ARAVE</name>
<accession>A0A4Y2HCI0</accession>
<reference evidence="2 3" key="1">
    <citation type="journal article" date="2019" name="Sci. Rep.">
        <title>Orb-weaving spider Araneus ventricosus genome elucidates the spidroin gene catalogue.</title>
        <authorList>
            <person name="Kono N."/>
            <person name="Nakamura H."/>
            <person name="Ohtoshi R."/>
            <person name="Moran D.A.P."/>
            <person name="Shinohara A."/>
            <person name="Yoshida Y."/>
            <person name="Fujiwara M."/>
            <person name="Mori M."/>
            <person name="Tomita M."/>
            <person name="Arakawa K."/>
        </authorList>
    </citation>
    <scope>NUCLEOTIDE SEQUENCE [LARGE SCALE GENOMIC DNA]</scope>
</reference>
<keyword evidence="1" id="KW-0472">Membrane</keyword>
<sequence length="176" mass="19867">MAFVQDRDGYLNCYFFIPSWKGESTKLELPQKHSPYLKSVESPYPESESEIVEKNVPLPYKRHQPQPIAHSPQIRLDCFPSVPWPRYDFEVGLQDEAGVRVVAIVNHVAVSHRKGVNSVSQLSNRDSSNAQKKRISGSVCSPCCSSWFCLTPALISFWVCFSFILIRCMPGGDVLC</sequence>
<evidence type="ECO:0000313" key="3">
    <source>
        <dbReference type="Proteomes" id="UP000499080"/>
    </source>
</evidence>
<evidence type="ECO:0000256" key="1">
    <source>
        <dbReference type="SAM" id="Phobius"/>
    </source>
</evidence>
<gene>
    <name evidence="2" type="ORF">AVEN_53_1</name>
</gene>
<comment type="caution">
    <text evidence="2">The sequence shown here is derived from an EMBL/GenBank/DDBJ whole genome shotgun (WGS) entry which is preliminary data.</text>
</comment>
<dbReference type="Proteomes" id="UP000499080">
    <property type="component" value="Unassembled WGS sequence"/>
</dbReference>
<feature type="transmembrane region" description="Helical" evidence="1">
    <location>
        <begin position="145"/>
        <end position="166"/>
    </location>
</feature>
<dbReference type="AlphaFoldDB" id="A0A4Y2HCI0"/>
<evidence type="ECO:0000313" key="2">
    <source>
        <dbReference type="EMBL" id="GBM62990.1"/>
    </source>
</evidence>
<protein>
    <submittedName>
        <fullName evidence="2">Uncharacterized protein</fullName>
    </submittedName>
</protein>
<dbReference type="EMBL" id="BGPR01001845">
    <property type="protein sequence ID" value="GBM62990.1"/>
    <property type="molecule type" value="Genomic_DNA"/>
</dbReference>
<proteinExistence type="predicted"/>
<organism evidence="2 3">
    <name type="scientific">Araneus ventricosus</name>
    <name type="common">Orbweaver spider</name>
    <name type="synonym">Epeira ventricosa</name>
    <dbReference type="NCBI Taxonomy" id="182803"/>
    <lineage>
        <taxon>Eukaryota</taxon>
        <taxon>Metazoa</taxon>
        <taxon>Ecdysozoa</taxon>
        <taxon>Arthropoda</taxon>
        <taxon>Chelicerata</taxon>
        <taxon>Arachnida</taxon>
        <taxon>Araneae</taxon>
        <taxon>Araneomorphae</taxon>
        <taxon>Entelegynae</taxon>
        <taxon>Araneoidea</taxon>
        <taxon>Araneidae</taxon>
        <taxon>Araneus</taxon>
    </lineage>
</organism>
<keyword evidence="1" id="KW-0812">Transmembrane</keyword>